<comment type="catalytic activity">
    <reaction evidence="10">
        <text>L-seryl-[protein] + ATP = O-phospho-L-seryl-[protein] + ADP + H(+)</text>
        <dbReference type="Rhea" id="RHEA:17989"/>
        <dbReference type="Rhea" id="RHEA-COMP:9863"/>
        <dbReference type="Rhea" id="RHEA-COMP:11604"/>
        <dbReference type="ChEBI" id="CHEBI:15378"/>
        <dbReference type="ChEBI" id="CHEBI:29999"/>
        <dbReference type="ChEBI" id="CHEBI:30616"/>
        <dbReference type="ChEBI" id="CHEBI:83421"/>
        <dbReference type="ChEBI" id="CHEBI:456216"/>
        <dbReference type="EC" id="2.7.11.1"/>
    </reaction>
    <physiologicalReaction direction="left-to-right" evidence="10">
        <dbReference type="Rhea" id="RHEA:17990"/>
    </physiologicalReaction>
</comment>
<dbReference type="GO" id="GO:0004674">
    <property type="term" value="F:protein serine/threonine kinase activity"/>
    <property type="evidence" value="ECO:0007669"/>
    <property type="project" value="UniProtKB-KW"/>
</dbReference>
<evidence type="ECO:0000313" key="13">
    <source>
        <dbReference type="EMBL" id="MBB5842054.1"/>
    </source>
</evidence>
<dbReference type="GO" id="GO:0005737">
    <property type="term" value="C:cytoplasm"/>
    <property type="evidence" value="ECO:0007669"/>
    <property type="project" value="TreeGrafter"/>
</dbReference>
<keyword evidence="7" id="KW-0652">Protein synthesis inhibitor</keyword>
<evidence type="ECO:0000256" key="11">
    <source>
        <dbReference type="PROSITE-ProRule" id="PRU10141"/>
    </source>
</evidence>
<evidence type="ECO:0000256" key="8">
    <source>
        <dbReference type="ARBA" id="ARBA00037982"/>
    </source>
</evidence>
<comment type="catalytic activity">
    <reaction evidence="9">
        <text>L-threonyl-[protein] + ATP = O-phospho-L-threonyl-[protein] + ADP + H(+)</text>
        <dbReference type="Rhea" id="RHEA:46608"/>
        <dbReference type="Rhea" id="RHEA-COMP:11060"/>
        <dbReference type="Rhea" id="RHEA-COMP:11605"/>
        <dbReference type="ChEBI" id="CHEBI:15378"/>
        <dbReference type="ChEBI" id="CHEBI:30013"/>
        <dbReference type="ChEBI" id="CHEBI:30616"/>
        <dbReference type="ChEBI" id="CHEBI:61977"/>
        <dbReference type="ChEBI" id="CHEBI:456216"/>
        <dbReference type="EC" id="2.7.11.1"/>
    </reaction>
    <physiologicalReaction direction="left-to-right" evidence="9">
        <dbReference type="Rhea" id="RHEA:46609"/>
    </physiologicalReaction>
</comment>
<dbReference type="GO" id="GO:0006796">
    <property type="term" value="P:phosphate-containing compound metabolic process"/>
    <property type="evidence" value="ECO:0007669"/>
    <property type="project" value="UniProtKB-ARBA"/>
</dbReference>
<evidence type="ECO:0000256" key="2">
    <source>
        <dbReference type="ARBA" id="ARBA00022527"/>
    </source>
</evidence>
<keyword evidence="6 11" id="KW-0067">ATP-binding</keyword>
<keyword evidence="14" id="KW-1185">Reference proteome</keyword>
<keyword evidence="4 11" id="KW-0547">Nucleotide-binding</keyword>
<evidence type="ECO:0000256" key="3">
    <source>
        <dbReference type="ARBA" id="ARBA00022679"/>
    </source>
</evidence>
<dbReference type="GO" id="GO:0005524">
    <property type="term" value="F:ATP binding"/>
    <property type="evidence" value="ECO:0007669"/>
    <property type="project" value="UniProtKB-UniRule"/>
</dbReference>
<dbReference type="EC" id="2.7.11.1" evidence="1"/>
<gene>
    <name evidence="13" type="ORF">HD599_000377</name>
</gene>
<comment type="caution">
    <text evidence="13">The sequence shown here is derived from an EMBL/GenBank/DDBJ whole genome shotgun (WGS) entry which is preliminary data.</text>
</comment>
<keyword evidence="3" id="KW-0808">Transferase</keyword>
<evidence type="ECO:0000256" key="4">
    <source>
        <dbReference type="ARBA" id="ARBA00022741"/>
    </source>
</evidence>
<evidence type="ECO:0000256" key="6">
    <source>
        <dbReference type="ARBA" id="ARBA00022840"/>
    </source>
</evidence>
<dbReference type="PANTHER" id="PTHR11042:SF160">
    <property type="entry name" value="EUKARYOTIC TRANSLATION INITIATION FACTOR 2-ALPHA KINASE 1"/>
    <property type="match status" value="1"/>
</dbReference>
<dbReference type="InterPro" id="IPR000719">
    <property type="entry name" value="Prot_kinase_dom"/>
</dbReference>
<dbReference type="InterPro" id="IPR017441">
    <property type="entry name" value="Protein_kinase_ATP_BS"/>
</dbReference>
<comment type="similarity">
    <text evidence="8">Belongs to the protein kinase superfamily. Ser/Thr protein kinase family. GCN2 subfamily.</text>
</comment>
<dbReference type="RefSeq" id="WP_184233130.1">
    <property type="nucleotide sequence ID" value="NZ_JACHMJ010000001.1"/>
</dbReference>
<evidence type="ECO:0000256" key="1">
    <source>
        <dbReference type="ARBA" id="ARBA00012513"/>
    </source>
</evidence>
<dbReference type="InterPro" id="IPR011009">
    <property type="entry name" value="Kinase-like_dom_sf"/>
</dbReference>
<keyword evidence="2 13" id="KW-0723">Serine/threonine-protein kinase</keyword>
<dbReference type="InterPro" id="IPR008271">
    <property type="entry name" value="Ser/Thr_kinase_AS"/>
</dbReference>
<evidence type="ECO:0000256" key="5">
    <source>
        <dbReference type="ARBA" id="ARBA00022777"/>
    </source>
</evidence>
<dbReference type="Gene3D" id="3.30.200.20">
    <property type="entry name" value="Phosphorylase Kinase, domain 1"/>
    <property type="match status" value="1"/>
</dbReference>
<evidence type="ECO:0000313" key="14">
    <source>
        <dbReference type="Proteomes" id="UP000536685"/>
    </source>
</evidence>
<name>A0A841AI01_9MICO</name>
<feature type="domain" description="Protein kinase" evidence="12">
    <location>
        <begin position="16"/>
        <end position="278"/>
    </location>
</feature>
<sequence length="426" mass="46120">MTPDDTVPYSRLNDRYQILSLIGSGGMASVYEARDEFLDRLVAVKLFDSNLGEIVDAANQEHELKMLARLNHHGLVTLIDAGIVENKNPALSRMFLVMELVSGPTLLSLTAQRALSGQEIAQLGFDLAESLQYIHANDVIHRDVKPANVLIVDYVENGDRPRAKLADFGIALVTGVVADPSETLGTAAYLSPEQAMRDVIEPSTDIYSLGLCLLECFTRELTFPGTQHVSAVARLISDPVIPDSLPKPWFDLLTAMTSREPGDRPTSAEVTAALGELIGFERDRANGRAIAPPVVVAPVETDPEVFDRIARIASRLLTASIVIIASHGGDDRLLAVHGIDPDSVDRLNVLADPQHGVSPLRRGVGAMARVHGALIRSDDGVPRAAFWVLDPQPLVLSAFDDQNLADMVALVAREVDRLPAPAPRRI</sequence>
<dbReference type="GO" id="GO:0017148">
    <property type="term" value="P:negative regulation of translation"/>
    <property type="evidence" value="ECO:0007669"/>
    <property type="project" value="UniProtKB-KW"/>
</dbReference>
<dbReference type="GO" id="GO:0006950">
    <property type="term" value="P:response to stress"/>
    <property type="evidence" value="ECO:0007669"/>
    <property type="project" value="UniProtKB-ARBA"/>
</dbReference>
<dbReference type="CDD" id="cd14014">
    <property type="entry name" value="STKc_PknB_like"/>
    <property type="match status" value="1"/>
</dbReference>
<dbReference type="PROSITE" id="PS00108">
    <property type="entry name" value="PROTEIN_KINASE_ST"/>
    <property type="match status" value="1"/>
</dbReference>
<protein>
    <recommendedName>
        <fullName evidence="1">non-specific serine/threonine protein kinase</fullName>
        <ecNumber evidence="1">2.7.11.1</ecNumber>
    </recommendedName>
</protein>
<dbReference type="Gene3D" id="1.10.510.10">
    <property type="entry name" value="Transferase(Phosphotransferase) domain 1"/>
    <property type="match status" value="1"/>
</dbReference>
<dbReference type="AlphaFoldDB" id="A0A841AI01"/>
<dbReference type="SMART" id="SM00220">
    <property type="entry name" value="S_TKc"/>
    <property type="match status" value="1"/>
</dbReference>
<evidence type="ECO:0000259" key="12">
    <source>
        <dbReference type="PROSITE" id="PS50011"/>
    </source>
</evidence>
<reference evidence="13 14" key="1">
    <citation type="submission" date="2020-08" db="EMBL/GenBank/DDBJ databases">
        <title>Sequencing the genomes of 1000 actinobacteria strains.</title>
        <authorList>
            <person name="Klenk H.-P."/>
        </authorList>
    </citation>
    <scope>NUCLEOTIDE SEQUENCE [LARGE SCALE GENOMIC DNA]</scope>
    <source>
        <strain evidence="13 14">DSM 105784</strain>
    </source>
</reference>
<proteinExistence type="inferred from homology"/>
<feature type="binding site" evidence="11">
    <location>
        <position position="45"/>
    </location>
    <ligand>
        <name>ATP</name>
        <dbReference type="ChEBI" id="CHEBI:30616"/>
    </ligand>
</feature>
<dbReference type="PROSITE" id="PS00107">
    <property type="entry name" value="PROTEIN_KINASE_ATP"/>
    <property type="match status" value="1"/>
</dbReference>
<accession>A0A841AI01</accession>
<evidence type="ECO:0000256" key="10">
    <source>
        <dbReference type="ARBA" id="ARBA00048977"/>
    </source>
</evidence>
<dbReference type="SUPFAM" id="SSF56112">
    <property type="entry name" value="Protein kinase-like (PK-like)"/>
    <property type="match status" value="1"/>
</dbReference>
<keyword evidence="5 13" id="KW-0418">Kinase</keyword>
<dbReference type="PANTHER" id="PTHR11042">
    <property type="entry name" value="EUKARYOTIC TRANSLATION INITIATION FACTOR 2-ALPHA KINASE EIF2-ALPHA KINASE -RELATED"/>
    <property type="match status" value="1"/>
</dbReference>
<evidence type="ECO:0000256" key="9">
    <source>
        <dbReference type="ARBA" id="ARBA00048659"/>
    </source>
</evidence>
<dbReference type="EMBL" id="JACHMJ010000001">
    <property type="protein sequence ID" value="MBB5842054.1"/>
    <property type="molecule type" value="Genomic_DNA"/>
</dbReference>
<dbReference type="Proteomes" id="UP000536685">
    <property type="component" value="Unassembled WGS sequence"/>
</dbReference>
<dbReference type="PROSITE" id="PS50011">
    <property type="entry name" value="PROTEIN_KINASE_DOM"/>
    <property type="match status" value="1"/>
</dbReference>
<dbReference type="InterPro" id="IPR050339">
    <property type="entry name" value="CC_SR_Kinase"/>
</dbReference>
<dbReference type="Pfam" id="PF00069">
    <property type="entry name" value="Pkinase"/>
    <property type="match status" value="1"/>
</dbReference>
<evidence type="ECO:0000256" key="7">
    <source>
        <dbReference type="ARBA" id="ARBA00023193"/>
    </source>
</evidence>
<organism evidence="13 14">
    <name type="scientific">Conyzicola lurida</name>
    <dbReference type="NCBI Taxonomy" id="1172621"/>
    <lineage>
        <taxon>Bacteria</taxon>
        <taxon>Bacillati</taxon>
        <taxon>Actinomycetota</taxon>
        <taxon>Actinomycetes</taxon>
        <taxon>Micrococcales</taxon>
        <taxon>Microbacteriaceae</taxon>
        <taxon>Conyzicola</taxon>
    </lineage>
</organism>